<reference evidence="2 3" key="1">
    <citation type="submission" date="2018-11" db="EMBL/GenBank/DDBJ databases">
        <title>Sequencing the genomes of 1000 actinobacteria strains.</title>
        <authorList>
            <person name="Klenk H.-P."/>
        </authorList>
    </citation>
    <scope>NUCLEOTIDE SEQUENCE [LARGE SCALE GENOMIC DNA]</scope>
    <source>
        <strain evidence="2 3">DSM 44348</strain>
    </source>
</reference>
<dbReference type="Pfam" id="PF12730">
    <property type="entry name" value="ABC2_membrane_4"/>
    <property type="match status" value="1"/>
</dbReference>
<comment type="caution">
    <text evidence="2">The sequence shown here is derived from an EMBL/GenBank/DDBJ whole genome shotgun (WGS) entry which is preliminary data.</text>
</comment>
<evidence type="ECO:0000256" key="1">
    <source>
        <dbReference type="SAM" id="Phobius"/>
    </source>
</evidence>
<protein>
    <submittedName>
        <fullName evidence="2">ABC-2 type transport system permease protein</fullName>
    </submittedName>
</protein>
<feature type="transmembrane region" description="Helical" evidence="1">
    <location>
        <begin position="53"/>
        <end position="73"/>
    </location>
</feature>
<keyword evidence="1" id="KW-0472">Membrane</keyword>
<dbReference type="AlphaFoldDB" id="A0A3N2GX26"/>
<feature type="transmembrane region" description="Helical" evidence="1">
    <location>
        <begin position="137"/>
        <end position="161"/>
    </location>
</feature>
<proteinExistence type="predicted"/>
<keyword evidence="1" id="KW-1133">Transmembrane helix</keyword>
<feature type="transmembrane region" description="Helical" evidence="1">
    <location>
        <begin position="168"/>
        <end position="186"/>
    </location>
</feature>
<dbReference type="EMBL" id="RKHY01000001">
    <property type="protein sequence ID" value="ROS41162.1"/>
    <property type="molecule type" value="Genomic_DNA"/>
</dbReference>
<keyword evidence="3" id="KW-1185">Reference proteome</keyword>
<dbReference type="RefSeq" id="WP_027933259.1">
    <property type="nucleotide sequence ID" value="NZ_CBDRBK010000005.1"/>
</dbReference>
<name>A0A3N2GX26_9PSEU</name>
<feature type="transmembrane region" description="Helical" evidence="1">
    <location>
        <begin position="94"/>
        <end position="117"/>
    </location>
</feature>
<keyword evidence="1" id="KW-0812">Transmembrane</keyword>
<feature type="transmembrane region" description="Helical" evidence="1">
    <location>
        <begin position="232"/>
        <end position="252"/>
    </location>
</feature>
<dbReference type="GeneID" id="301844880"/>
<evidence type="ECO:0000313" key="3">
    <source>
        <dbReference type="Proteomes" id="UP000274843"/>
    </source>
</evidence>
<organism evidence="2 3">
    <name type="scientific">Amycolatopsis thermoflava</name>
    <dbReference type="NCBI Taxonomy" id="84480"/>
    <lineage>
        <taxon>Bacteria</taxon>
        <taxon>Bacillati</taxon>
        <taxon>Actinomycetota</taxon>
        <taxon>Actinomycetes</taxon>
        <taxon>Pseudonocardiales</taxon>
        <taxon>Pseudonocardiaceae</taxon>
        <taxon>Amycolatopsis</taxon>
        <taxon>Amycolatopsis methanolica group</taxon>
    </lineage>
</organism>
<sequence length="257" mass="26635">MTLLAVERMKLFTTRSPWWCALVALATTIGFSALVVGNADDGGEFTATVASTQFGYSFGMAVIMVLAALAVTTEYRFGTIRTTFQAVPNRAAALVAKTTVVALVALVIGELSAFGSWALALLLKPNAPLALDTGADWINVAGVGAIYALAAVIAVAVGILLRHSAGAIALLLIYALAVEDLIRLIPSVGDDIYQWLPFNVANKFLTGDGASNMGRNVDAGAPMSTAALSQGWSLAYFAAVAVALLAIAVATARKRDA</sequence>
<accession>A0A3N2GX26</accession>
<evidence type="ECO:0000313" key="2">
    <source>
        <dbReference type="EMBL" id="ROS41162.1"/>
    </source>
</evidence>
<dbReference type="Proteomes" id="UP000274843">
    <property type="component" value="Unassembled WGS sequence"/>
</dbReference>
<gene>
    <name evidence="2" type="ORF">EDD35_3514</name>
</gene>